<gene>
    <name evidence="1" type="ORF">THRCLA_02793</name>
</gene>
<evidence type="ECO:0000313" key="1">
    <source>
        <dbReference type="EMBL" id="OQS05028.1"/>
    </source>
</evidence>
<comment type="caution">
    <text evidence="1">The sequence shown here is derived from an EMBL/GenBank/DDBJ whole genome shotgun (WGS) entry which is preliminary data.</text>
</comment>
<dbReference type="AlphaFoldDB" id="A0A1W0A464"/>
<protein>
    <submittedName>
        <fullName evidence="1">Uncharacterized protein</fullName>
    </submittedName>
</protein>
<accession>A0A1W0A464</accession>
<organism evidence="1 2">
    <name type="scientific">Thraustotheca clavata</name>
    <dbReference type="NCBI Taxonomy" id="74557"/>
    <lineage>
        <taxon>Eukaryota</taxon>
        <taxon>Sar</taxon>
        <taxon>Stramenopiles</taxon>
        <taxon>Oomycota</taxon>
        <taxon>Saprolegniomycetes</taxon>
        <taxon>Saprolegniales</taxon>
        <taxon>Achlyaceae</taxon>
        <taxon>Thraustotheca</taxon>
    </lineage>
</organism>
<dbReference type="EMBL" id="JNBS01000515">
    <property type="protein sequence ID" value="OQS05028.1"/>
    <property type="molecule type" value="Genomic_DNA"/>
</dbReference>
<evidence type="ECO:0000313" key="2">
    <source>
        <dbReference type="Proteomes" id="UP000243217"/>
    </source>
</evidence>
<keyword evidence="2" id="KW-1185">Reference proteome</keyword>
<reference evidence="1 2" key="1">
    <citation type="journal article" date="2014" name="Genome Biol. Evol.">
        <title>The secreted proteins of Achlya hypogyna and Thraustotheca clavata identify the ancestral oomycete secretome and reveal gene acquisitions by horizontal gene transfer.</title>
        <authorList>
            <person name="Misner I."/>
            <person name="Blouin N."/>
            <person name="Leonard G."/>
            <person name="Richards T.A."/>
            <person name="Lane C.E."/>
        </authorList>
    </citation>
    <scope>NUCLEOTIDE SEQUENCE [LARGE SCALE GENOMIC DNA]</scope>
    <source>
        <strain evidence="1 2">ATCC 34112</strain>
    </source>
</reference>
<name>A0A1W0A464_9STRA</name>
<dbReference type="OrthoDB" id="61379at2759"/>
<sequence length="208" mass="22834">MASPPPRPPPLPLISPSNSSHTLFRVIHPVIVASGCFDWYAAYIAASTPMAHKNQHIRAKLLEGWAGVTWGIGGMIQYERELPKFLASKAAAPSSVVNVISQPKPSKIFQTSTRIYTASFLGLVGLTGHHCLYAGNYAAQNDRERATAHVAAAASSLSYAYLWRSVFLQKSRVLTPVHMSAIAVMLYVWISGAERPIKFTTDYVFDHH</sequence>
<dbReference type="Proteomes" id="UP000243217">
    <property type="component" value="Unassembled WGS sequence"/>
</dbReference>
<proteinExistence type="predicted"/>